<name>A0A238BNK9_9BILA</name>
<evidence type="ECO:0000256" key="1">
    <source>
        <dbReference type="ARBA" id="ARBA00004906"/>
    </source>
</evidence>
<dbReference type="InterPro" id="IPR059120">
    <property type="entry name" value="Cullin-like_AB"/>
</dbReference>
<dbReference type="InterPro" id="IPR045093">
    <property type="entry name" value="Cullin"/>
</dbReference>
<dbReference type="EMBL" id="KZ270164">
    <property type="protein sequence ID" value="OZC06240.1"/>
    <property type="molecule type" value="Genomic_DNA"/>
</dbReference>
<dbReference type="InterPro" id="IPR016159">
    <property type="entry name" value="Cullin_repeat-like_dom_sf"/>
</dbReference>
<evidence type="ECO:0000256" key="3">
    <source>
        <dbReference type="ARBA" id="ARBA00022786"/>
    </source>
</evidence>
<accession>A0A238BNK9</accession>
<comment type="similarity">
    <text evidence="2 4 5">Belongs to the cullin family.</text>
</comment>
<dbReference type="Gene3D" id="1.20.1310.10">
    <property type="entry name" value="Cullin Repeats"/>
    <property type="match status" value="2"/>
</dbReference>
<organism evidence="7 8">
    <name type="scientific">Onchocerca flexuosa</name>
    <dbReference type="NCBI Taxonomy" id="387005"/>
    <lineage>
        <taxon>Eukaryota</taxon>
        <taxon>Metazoa</taxon>
        <taxon>Ecdysozoa</taxon>
        <taxon>Nematoda</taxon>
        <taxon>Chromadorea</taxon>
        <taxon>Rhabditida</taxon>
        <taxon>Spirurina</taxon>
        <taxon>Spiruromorpha</taxon>
        <taxon>Filarioidea</taxon>
        <taxon>Onchocercidae</taxon>
        <taxon>Onchocerca</taxon>
    </lineage>
</organism>
<dbReference type="InterPro" id="IPR036317">
    <property type="entry name" value="Cullin_homology_sf"/>
</dbReference>
<sequence>MRTGNTRKRSIPSVDTADKMGLRTTPTIDEIWGDMEVGLKEVYARQTMMPARYMQLYSRVYTFCTSVAYNSDSQRSGSRNRSSRIPRGSNPGSIGAEFVGLDLYNHLKHFFQNYVENVYQKGSDLSGEDILTYFTTQWDSYRFSSKVVGGIFSYLNRHWIKRELDEGNEDIYEIYVLAIVTWKEFLFIHMRDSVTSAVLKLIERERNGEKISTKLISGVIQCYVELGVNESDTTAGQASSSANHADRLPKLRVYRDYFEKRFIADTESYFANEAAEFIAANSVTEYMKKVEIRLKEEKERCDLYLHESTQDLLAKTLEKVLITKQLDLFQNEFGNLLESNKDITERYKQHLASKNMNLGLDFSIMVLGSGVWPFSQSPIFDIPVQLTKCMESFNKFYQTQHTGRKLTWLLAQCRGELSAHGFQRKYTFTISWVKFVRFTNCAKLSCC</sequence>
<evidence type="ECO:0000313" key="8">
    <source>
        <dbReference type="Proteomes" id="UP000242913"/>
    </source>
</evidence>
<evidence type="ECO:0000259" key="6">
    <source>
        <dbReference type="PROSITE" id="PS50069"/>
    </source>
</evidence>
<dbReference type="Pfam" id="PF26557">
    <property type="entry name" value="Cullin_AB"/>
    <property type="match status" value="1"/>
</dbReference>
<dbReference type="Gene3D" id="4.10.1030.10">
    <property type="entry name" value="Ring Box Chain A, domain 5"/>
    <property type="match status" value="1"/>
</dbReference>
<keyword evidence="8" id="KW-1185">Reference proteome</keyword>
<dbReference type="Proteomes" id="UP000242913">
    <property type="component" value="Unassembled WGS sequence"/>
</dbReference>
<dbReference type="SUPFAM" id="SSF75632">
    <property type="entry name" value="Cullin homology domain"/>
    <property type="match status" value="1"/>
</dbReference>
<dbReference type="AlphaFoldDB" id="A0A238BNK9"/>
<evidence type="ECO:0000256" key="2">
    <source>
        <dbReference type="ARBA" id="ARBA00006019"/>
    </source>
</evidence>
<feature type="domain" description="Cullin family profile" evidence="6">
    <location>
        <begin position="252"/>
        <end position="431"/>
    </location>
</feature>
<dbReference type="InterPro" id="IPR001373">
    <property type="entry name" value="Cullin_N"/>
</dbReference>
<dbReference type="GO" id="GO:0031625">
    <property type="term" value="F:ubiquitin protein ligase binding"/>
    <property type="evidence" value="ECO:0007669"/>
    <property type="project" value="InterPro"/>
</dbReference>
<dbReference type="GO" id="GO:0006511">
    <property type="term" value="P:ubiquitin-dependent protein catabolic process"/>
    <property type="evidence" value="ECO:0007669"/>
    <property type="project" value="InterPro"/>
</dbReference>
<evidence type="ECO:0000313" key="7">
    <source>
        <dbReference type="EMBL" id="OZC06240.1"/>
    </source>
</evidence>
<dbReference type="PROSITE" id="PS50069">
    <property type="entry name" value="CULLIN_2"/>
    <property type="match status" value="1"/>
</dbReference>
<dbReference type="SMART" id="SM00182">
    <property type="entry name" value="CULLIN"/>
    <property type="match status" value="1"/>
</dbReference>
<protein>
    <submittedName>
        <fullName evidence="7">Cullin family protein</fullName>
    </submittedName>
</protein>
<evidence type="ECO:0000256" key="4">
    <source>
        <dbReference type="PROSITE-ProRule" id="PRU00330"/>
    </source>
</evidence>
<comment type="pathway">
    <text evidence="1">Protein modification; protein ubiquitination.</text>
</comment>
<dbReference type="FunFam" id="1.20.1310.10:FF:000023">
    <property type="entry name" value="cullin-1"/>
    <property type="match status" value="1"/>
</dbReference>
<dbReference type="InterPro" id="IPR016158">
    <property type="entry name" value="Cullin_homology"/>
</dbReference>
<dbReference type="FunFam" id="1.20.1310.10:FF:000011">
    <property type="entry name" value="Cullin 1"/>
    <property type="match status" value="1"/>
</dbReference>
<evidence type="ECO:0000256" key="5">
    <source>
        <dbReference type="RuleBase" id="RU003829"/>
    </source>
</evidence>
<reference evidence="7 8" key="1">
    <citation type="submission" date="2015-12" db="EMBL/GenBank/DDBJ databases">
        <title>Draft genome of the nematode, Onchocerca flexuosa.</title>
        <authorList>
            <person name="Mitreva M."/>
        </authorList>
    </citation>
    <scope>NUCLEOTIDE SEQUENCE [LARGE SCALE GENOMIC DNA]</scope>
    <source>
        <strain evidence="7">Red Deer</strain>
    </source>
</reference>
<gene>
    <name evidence="7" type="ORF">X798_06772</name>
</gene>
<keyword evidence="3" id="KW-0833">Ubl conjugation pathway</keyword>
<dbReference type="OrthoDB" id="27073at2759"/>
<proteinExistence type="inferred from homology"/>
<dbReference type="PANTHER" id="PTHR11932">
    <property type="entry name" value="CULLIN"/>
    <property type="match status" value="1"/>
</dbReference>
<dbReference type="SUPFAM" id="SSF74788">
    <property type="entry name" value="Cullin repeat-like"/>
    <property type="match status" value="1"/>
</dbReference>
<dbReference type="Pfam" id="PF00888">
    <property type="entry name" value="Cullin"/>
    <property type="match status" value="1"/>
</dbReference>